<gene>
    <name evidence="7" type="ORF">MBHS_04362</name>
</gene>
<keyword evidence="1 4" id="KW-0547">Nucleotide-binding</keyword>
<dbReference type="NCBIfam" id="NF003828">
    <property type="entry name" value="PRK05416.1"/>
    <property type="match status" value="1"/>
</dbReference>
<dbReference type="EMBL" id="FMSV02000549">
    <property type="protein sequence ID" value="SEH08470.1"/>
    <property type="molecule type" value="Genomic_DNA"/>
</dbReference>
<evidence type="ECO:0000256" key="1">
    <source>
        <dbReference type="ARBA" id="ARBA00022741"/>
    </source>
</evidence>
<dbReference type="AlphaFoldDB" id="A0A1H6FEG1"/>
<evidence type="ECO:0000256" key="2">
    <source>
        <dbReference type="ARBA" id="ARBA00022840"/>
    </source>
</evidence>
<dbReference type="OrthoDB" id="9784461at2"/>
<dbReference type="PIRSF" id="PIRSF005052">
    <property type="entry name" value="P-loopkin"/>
    <property type="match status" value="1"/>
</dbReference>
<feature type="binding site" evidence="4">
    <location>
        <begin position="8"/>
        <end position="15"/>
    </location>
    <ligand>
        <name>ATP</name>
        <dbReference type="ChEBI" id="CHEBI:30616"/>
    </ligand>
</feature>
<dbReference type="Pfam" id="PF22740">
    <property type="entry name" value="PapZ_C"/>
    <property type="match status" value="1"/>
</dbReference>
<sequence>MKLIIVTGLSGAGKTIALHSLEDRGGYCIDNLPVNLLPEVAAQMAQLGDDYTCMAVGVDVRNIALQNMPELLNTLARRNIDYEILFLDASDAVLLKRFSETRRKHPLTTQNRSLAEAIQEERGLLSILCTQADIHIDTSNSNVHQLRDMVRLRAGLQSGEPMPLLFQSFGFKYGVPQDADFVFDMRCLPNPYWEPHLRPLTGQDQAIVDFLQPQEAVQQMTEQLIAFLTNWIPQFEASNRSYLNIAIGCTGGHHRSVFMSECLARHFRGIHPNVLVRHRDLNG</sequence>
<dbReference type="InterPro" id="IPR005337">
    <property type="entry name" value="RapZ-like"/>
</dbReference>
<dbReference type="InterPro" id="IPR027417">
    <property type="entry name" value="P-loop_NTPase"/>
</dbReference>
<dbReference type="RefSeq" id="WP_103922011.1">
    <property type="nucleotide sequence ID" value="NZ_FMSV02000549.1"/>
</dbReference>
<protein>
    <submittedName>
        <fullName evidence="7">GlmZ(SRNA)-inactivating NTPase</fullName>
    </submittedName>
</protein>
<proteinExistence type="inferred from homology"/>
<dbReference type="PANTHER" id="PTHR30448:SF0">
    <property type="entry name" value="RNASE ADAPTER PROTEIN RAPZ"/>
    <property type="match status" value="1"/>
</dbReference>
<dbReference type="SUPFAM" id="SSF52540">
    <property type="entry name" value="P-loop containing nucleoside triphosphate hydrolases"/>
    <property type="match status" value="1"/>
</dbReference>
<dbReference type="InterPro" id="IPR053930">
    <property type="entry name" value="RapZ-like_N"/>
</dbReference>
<feature type="domain" description="RapZ-like N-terminal" evidence="5">
    <location>
        <begin position="1"/>
        <end position="151"/>
    </location>
</feature>
<evidence type="ECO:0000313" key="8">
    <source>
        <dbReference type="Proteomes" id="UP000236724"/>
    </source>
</evidence>
<organism evidence="7 8">
    <name type="scientific">Candidatus Venteria ishoeyi</name>
    <dbReference type="NCBI Taxonomy" id="1899563"/>
    <lineage>
        <taxon>Bacteria</taxon>
        <taxon>Pseudomonadati</taxon>
        <taxon>Pseudomonadota</taxon>
        <taxon>Gammaproteobacteria</taxon>
        <taxon>Thiotrichales</taxon>
        <taxon>Thiotrichaceae</taxon>
        <taxon>Venteria</taxon>
    </lineage>
</organism>
<feature type="binding site" evidence="4">
    <location>
        <begin position="59"/>
        <end position="62"/>
    </location>
    <ligand>
        <name>GTP</name>
        <dbReference type="ChEBI" id="CHEBI:37565"/>
    </ligand>
</feature>
<dbReference type="GO" id="GO:0005524">
    <property type="term" value="F:ATP binding"/>
    <property type="evidence" value="ECO:0007669"/>
    <property type="project" value="UniProtKB-UniRule"/>
</dbReference>
<dbReference type="HAMAP" id="MF_00636">
    <property type="entry name" value="RapZ_like"/>
    <property type="match status" value="1"/>
</dbReference>
<feature type="domain" description="RapZ C-terminal" evidence="6">
    <location>
        <begin position="164"/>
        <end position="281"/>
    </location>
</feature>
<evidence type="ECO:0000256" key="4">
    <source>
        <dbReference type="HAMAP-Rule" id="MF_00636"/>
    </source>
</evidence>
<evidence type="ECO:0000259" key="5">
    <source>
        <dbReference type="Pfam" id="PF03668"/>
    </source>
</evidence>
<dbReference type="Pfam" id="PF03668">
    <property type="entry name" value="RapZ-like_N"/>
    <property type="match status" value="1"/>
</dbReference>
<dbReference type="GO" id="GO:0005525">
    <property type="term" value="F:GTP binding"/>
    <property type="evidence" value="ECO:0007669"/>
    <property type="project" value="UniProtKB-UniRule"/>
</dbReference>
<keyword evidence="3 4" id="KW-0342">GTP-binding</keyword>
<name>A0A1H6FEG1_9GAMM</name>
<evidence type="ECO:0000256" key="3">
    <source>
        <dbReference type="ARBA" id="ARBA00023134"/>
    </source>
</evidence>
<keyword evidence="8" id="KW-1185">Reference proteome</keyword>
<keyword evidence="2 4" id="KW-0067">ATP-binding</keyword>
<reference evidence="7 8" key="1">
    <citation type="submission" date="2016-10" db="EMBL/GenBank/DDBJ databases">
        <authorList>
            <person name="de Groot N.N."/>
        </authorList>
    </citation>
    <scope>NUCLEOTIDE SEQUENCE [LARGE SCALE GENOMIC DNA]</scope>
    <source>
        <strain evidence="7">MBHS1</strain>
    </source>
</reference>
<dbReference type="Gene3D" id="3.40.50.300">
    <property type="entry name" value="P-loop containing nucleotide triphosphate hydrolases"/>
    <property type="match status" value="1"/>
</dbReference>
<accession>A0A1H6FEG1</accession>
<evidence type="ECO:0000313" key="7">
    <source>
        <dbReference type="EMBL" id="SEH08470.1"/>
    </source>
</evidence>
<dbReference type="InterPro" id="IPR053931">
    <property type="entry name" value="RapZ_C"/>
</dbReference>
<dbReference type="Proteomes" id="UP000236724">
    <property type="component" value="Unassembled WGS sequence"/>
</dbReference>
<evidence type="ECO:0000259" key="6">
    <source>
        <dbReference type="Pfam" id="PF22740"/>
    </source>
</evidence>
<dbReference type="PANTHER" id="PTHR30448">
    <property type="entry name" value="RNASE ADAPTER PROTEIN RAPZ"/>
    <property type="match status" value="1"/>
</dbReference>